<evidence type="ECO:0000313" key="3">
    <source>
        <dbReference type="Proteomes" id="UP000473525"/>
    </source>
</evidence>
<dbReference type="Pfam" id="PF13185">
    <property type="entry name" value="GAF_2"/>
    <property type="match status" value="1"/>
</dbReference>
<dbReference type="InterPro" id="IPR029016">
    <property type="entry name" value="GAF-like_dom_sf"/>
</dbReference>
<comment type="caution">
    <text evidence="2">The sequence shown here is derived from an EMBL/GenBank/DDBJ whole genome shotgun (WGS) entry which is preliminary data.</text>
</comment>
<dbReference type="AlphaFoldDB" id="A0A6L6XP95"/>
<accession>A0A6L6XP95</accession>
<dbReference type="EMBL" id="WSEK01000004">
    <property type="protein sequence ID" value="MVQ48563.1"/>
    <property type="molecule type" value="Genomic_DNA"/>
</dbReference>
<evidence type="ECO:0000313" key="2">
    <source>
        <dbReference type="EMBL" id="MVQ48563.1"/>
    </source>
</evidence>
<gene>
    <name evidence="2" type="ORF">GON03_05175</name>
</gene>
<dbReference type="Proteomes" id="UP000473525">
    <property type="component" value="Unassembled WGS sequence"/>
</dbReference>
<dbReference type="RefSeq" id="WP_157340819.1">
    <property type="nucleotide sequence ID" value="NZ_WSEK01000004.1"/>
</dbReference>
<sequence length="164" mass="18354">MQHDELAQMLAKVSEELAGERDEVVTTARACELAVEVVESCDHASIALRSRRTGFRTVAASSPLATSADELQYELAQGPIVETVATAEVCRSNDVASDLRWPTWGIRASEIGIRSLVSVQLTAGRHTLRALTFYSHRRNAWDEQATTWRCCSRPTRRRRSTPRR</sequence>
<organism evidence="2 3">
    <name type="scientific">Nocardioides agri</name>
    <dbReference type="NCBI Taxonomy" id="2682843"/>
    <lineage>
        <taxon>Bacteria</taxon>
        <taxon>Bacillati</taxon>
        <taxon>Actinomycetota</taxon>
        <taxon>Actinomycetes</taxon>
        <taxon>Propionibacteriales</taxon>
        <taxon>Nocardioidaceae</taxon>
        <taxon>Nocardioides</taxon>
    </lineage>
</organism>
<protein>
    <submittedName>
        <fullName evidence="2">GAF domain-containing protein</fullName>
    </submittedName>
</protein>
<evidence type="ECO:0000259" key="1">
    <source>
        <dbReference type="Pfam" id="PF13185"/>
    </source>
</evidence>
<proteinExistence type="predicted"/>
<reference evidence="2 3" key="1">
    <citation type="submission" date="2019-12" db="EMBL/GenBank/DDBJ databases">
        <authorList>
            <person name="Huq M.A."/>
        </authorList>
    </citation>
    <scope>NUCLEOTIDE SEQUENCE [LARGE SCALE GENOMIC DNA]</scope>
    <source>
        <strain evidence="2 3">MAH-18</strain>
    </source>
</reference>
<feature type="domain" description="GAF" evidence="1">
    <location>
        <begin position="22"/>
        <end position="147"/>
    </location>
</feature>
<name>A0A6L6XP95_9ACTN</name>
<dbReference type="InterPro" id="IPR003018">
    <property type="entry name" value="GAF"/>
</dbReference>
<dbReference type="Gene3D" id="3.30.450.40">
    <property type="match status" value="1"/>
</dbReference>
<dbReference type="SUPFAM" id="SSF55781">
    <property type="entry name" value="GAF domain-like"/>
    <property type="match status" value="1"/>
</dbReference>
<keyword evidence="3" id="KW-1185">Reference proteome</keyword>